<accession>A0A6J5LHF9</accession>
<evidence type="ECO:0000313" key="1">
    <source>
        <dbReference type="EMBL" id="CAB4132992.1"/>
    </source>
</evidence>
<name>A0A6J5LHF9_9CAUD</name>
<reference evidence="1" key="1">
    <citation type="submission" date="2020-04" db="EMBL/GenBank/DDBJ databases">
        <authorList>
            <person name="Chiriac C."/>
            <person name="Salcher M."/>
            <person name="Ghai R."/>
            <person name="Kavagutti S V."/>
        </authorList>
    </citation>
    <scope>NUCLEOTIDE SEQUENCE</scope>
</reference>
<organism evidence="1">
    <name type="scientific">uncultured Caudovirales phage</name>
    <dbReference type="NCBI Taxonomy" id="2100421"/>
    <lineage>
        <taxon>Viruses</taxon>
        <taxon>Duplodnaviria</taxon>
        <taxon>Heunggongvirae</taxon>
        <taxon>Uroviricota</taxon>
        <taxon>Caudoviricetes</taxon>
        <taxon>Peduoviridae</taxon>
        <taxon>Maltschvirus</taxon>
        <taxon>Maltschvirus maltsch</taxon>
    </lineage>
</organism>
<sequence length="67" mass="7712">MQIPEIKRKVGRPLGSFAKTKTITFVVNKKTIDMLSAYQGYLSDKYKCQLTLEQTAEHILKTYLETT</sequence>
<proteinExistence type="predicted"/>
<dbReference type="EMBL" id="LR796273">
    <property type="protein sequence ID" value="CAB4132992.1"/>
    <property type="molecule type" value="Genomic_DNA"/>
</dbReference>
<protein>
    <submittedName>
        <fullName evidence="1">Uncharacterized protein</fullName>
    </submittedName>
</protein>
<gene>
    <name evidence="1" type="ORF">UFOVP252_33</name>
</gene>